<dbReference type="RefSeq" id="WP_126635836.1">
    <property type="nucleotide sequence ID" value="NZ_BIFH01000014.1"/>
</dbReference>
<dbReference type="AlphaFoldDB" id="A0A401YG64"/>
<dbReference type="SUPFAM" id="SSF53850">
    <property type="entry name" value="Periplasmic binding protein-like II"/>
    <property type="match status" value="1"/>
</dbReference>
<dbReference type="Gene3D" id="3.40.190.10">
    <property type="entry name" value="Periplasmic binding protein-like II"/>
    <property type="match status" value="2"/>
</dbReference>
<dbReference type="EMBL" id="BIFH01000014">
    <property type="protein sequence ID" value="GCD93559.1"/>
    <property type="molecule type" value="Genomic_DNA"/>
</dbReference>
<reference evidence="3 4" key="1">
    <citation type="submission" date="2018-12" db="EMBL/GenBank/DDBJ databases">
        <title>Draft genome sequence of Embleya hyalina NBRC 13850T.</title>
        <authorList>
            <person name="Komaki H."/>
            <person name="Hosoyama A."/>
            <person name="Kimura A."/>
            <person name="Ichikawa N."/>
            <person name="Tamura T."/>
        </authorList>
    </citation>
    <scope>NUCLEOTIDE SEQUENCE [LARGE SCALE GENOMIC DNA]</scope>
    <source>
        <strain evidence="3 4">NBRC 13850</strain>
    </source>
</reference>
<dbReference type="OrthoDB" id="506623at2"/>
<keyword evidence="4" id="KW-1185">Reference proteome</keyword>
<dbReference type="Proteomes" id="UP000286931">
    <property type="component" value="Unassembled WGS sequence"/>
</dbReference>
<dbReference type="SMART" id="SM00062">
    <property type="entry name" value="PBPb"/>
    <property type="match status" value="1"/>
</dbReference>
<name>A0A401YG64_9ACTN</name>
<comment type="caution">
    <text evidence="3">The sequence shown here is derived from an EMBL/GenBank/DDBJ whole genome shotgun (WGS) entry which is preliminary data.</text>
</comment>
<proteinExistence type="inferred from homology"/>
<evidence type="ECO:0000259" key="2">
    <source>
        <dbReference type="SMART" id="SM00062"/>
    </source>
</evidence>
<evidence type="ECO:0000313" key="4">
    <source>
        <dbReference type="Proteomes" id="UP000286931"/>
    </source>
</evidence>
<feature type="domain" description="Solute-binding protein family 3/N-terminal" evidence="2">
    <location>
        <begin position="2"/>
        <end position="220"/>
    </location>
</feature>
<comment type="similarity">
    <text evidence="1">Belongs to the bacterial solute-binding protein SsuA/TauA family.</text>
</comment>
<dbReference type="PANTHER" id="PTHR30024:SF42">
    <property type="entry name" value="ALIPHATIC SULFONATES-BINDING PROTEIN-RELATED"/>
    <property type="match status" value="1"/>
</dbReference>
<gene>
    <name evidence="3" type="ORF">EHYA_01203</name>
</gene>
<dbReference type="Pfam" id="PF09084">
    <property type="entry name" value="NMT1"/>
    <property type="match status" value="1"/>
</dbReference>
<dbReference type="PANTHER" id="PTHR30024">
    <property type="entry name" value="ALIPHATIC SULFONATES-BINDING PROTEIN-RELATED"/>
    <property type="match status" value="1"/>
</dbReference>
<organism evidence="3 4">
    <name type="scientific">Embleya hyalina</name>
    <dbReference type="NCBI Taxonomy" id="516124"/>
    <lineage>
        <taxon>Bacteria</taxon>
        <taxon>Bacillati</taxon>
        <taxon>Actinomycetota</taxon>
        <taxon>Actinomycetes</taxon>
        <taxon>Kitasatosporales</taxon>
        <taxon>Streptomycetaceae</taxon>
        <taxon>Embleya</taxon>
    </lineage>
</organism>
<dbReference type="InterPro" id="IPR015168">
    <property type="entry name" value="SsuA/THI5"/>
</dbReference>
<sequence>MTVTIGVHGSNPSLYLLARLGILERALEPLGETVTWLPVEGTRVGELLGAGTIDFGGTGSTPPIVGQAQGHDLVYVAVSAPRPEHGALLVADEGPVRTPADLAGGTVVLSIGSWQTHFVAKALNDVGLSYRDDITPVRPAAGQDQAARLRAGEIAGWVAQGPELVAARRESGLRVLHRVGDVITDRSVFFARRAFAEERSEVVATVVAALREADAWAAAHPEEAAELHAAELPGTRADWVEALAALPWRLEPVPASFIAEQQEAADIFAANGFIDRPITVADAQAAELSAPVARVLAAADGAGR</sequence>
<protein>
    <submittedName>
        <fullName evidence="3">ABC transporter substrate-binding protein</fullName>
    </submittedName>
</protein>
<accession>A0A401YG64</accession>
<evidence type="ECO:0000256" key="1">
    <source>
        <dbReference type="ARBA" id="ARBA00010742"/>
    </source>
</evidence>
<dbReference type="InterPro" id="IPR001638">
    <property type="entry name" value="Solute-binding_3/MltF_N"/>
</dbReference>
<evidence type="ECO:0000313" key="3">
    <source>
        <dbReference type="EMBL" id="GCD93559.1"/>
    </source>
</evidence>